<evidence type="ECO:0000256" key="7">
    <source>
        <dbReference type="RuleBase" id="RU362101"/>
    </source>
</evidence>
<feature type="transmembrane region" description="Helical" evidence="7">
    <location>
        <begin position="211"/>
        <end position="237"/>
    </location>
</feature>
<dbReference type="RefSeq" id="WP_011521728.1">
    <property type="nucleotide sequence ID" value="NC_008009.1"/>
</dbReference>
<dbReference type="HOGENOM" id="CLU_053247_2_1_0"/>
<reference evidence="9 10" key="1">
    <citation type="journal article" date="2009" name="Appl. Environ. Microbiol.">
        <title>Three genomes from the phylum Acidobacteria provide insight into the lifestyles of these microorganisms in soils.</title>
        <authorList>
            <person name="Ward N.L."/>
            <person name="Challacombe J.F."/>
            <person name="Janssen P.H."/>
            <person name="Henrissat B."/>
            <person name="Coutinho P.M."/>
            <person name="Wu M."/>
            <person name="Xie G."/>
            <person name="Haft D.H."/>
            <person name="Sait M."/>
            <person name="Badger J."/>
            <person name="Barabote R.D."/>
            <person name="Bradley B."/>
            <person name="Brettin T.S."/>
            <person name="Brinkac L.M."/>
            <person name="Bruce D."/>
            <person name="Creasy T."/>
            <person name="Daugherty S.C."/>
            <person name="Davidsen T.M."/>
            <person name="DeBoy R.T."/>
            <person name="Detter J.C."/>
            <person name="Dodson R.J."/>
            <person name="Durkin A.S."/>
            <person name="Ganapathy A."/>
            <person name="Gwinn-Giglio M."/>
            <person name="Han C.S."/>
            <person name="Khouri H."/>
            <person name="Kiss H."/>
            <person name="Kothari S.P."/>
            <person name="Madupu R."/>
            <person name="Nelson K.E."/>
            <person name="Nelson W.C."/>
            <person name="Paulsen I."/>
            <person name="Penn K."/>
            <person name="Ren Q."/>
            <person name="Rosovitz M.J."/>
            <person name="Selengut J.D."/>
            <person name="Shrivastava S."/>
            <person name="Sullivan S.A."/>
            <person name="Tapia R."/>
            <person name="Thompson L.S."/>
            <person name="Watkins K.L."/>
            <person name="Yang Q."/>
            <person name="Yu C."/>
            <person name="Zafar N."/>
            <person name="Zhou L."/>
            <person name="Kuske C.R."/>
        </authorList>
    </citation>
    <scope>NUCLEOTIDE SEQUENCE [LARGE SCALE GENOMIC DNA]</scope>
    <source>
        <strain evidence="9 10">Ellin345</strain>
    </source>
</reference>
<accession>Q1IT74</accession>
<keyword evidence="2 7" id="KW-0813">Transport</keyword>
<dbReference type="InterPro" id="IPR011541">
    <property type="entry name" value="Ni/Co_transpt_high_affinity"/>
</dbReference>
<dbReference type="EnsemblBacteria" id="ABF39926">
    <property type="protein sequence ID" value="ABF39926"/>
    <property type="gene ID" value="Acid345_0923"/>
</dbReference>
<evidence type="ECO:0000256" key="4">
    <source>
        <dbReference type="ARBA" id="ARBA00022692"/>
    </source>
</evidence>
<gene>
    <name evidence="9" type="ordered locus">Acid345_0923</name>
</gene>
<evidence type="ECO:0000256" key="1">
    <source>
        <dbReference type="ARBA" id="ARBA00004127"/>
    </source>
</evidence>
<feature type="transmembrane region" description="Helical" evidence="7">
    <location>
        <begin position="76"/>
        <end position="95"/>
    </location>
</feature>
<dbReference type="InterPro" id="IPR052776">
    <property type="entry name" value="Chloro_ReproSupport/MetalTrans"/>
</dbReference>
<dbReference type="KEGG" id="aba:Acid345_0923"/>
<evidence type="ECO:0000313" key="10">
    <source>
        <dbReference type="Proteomes" id="UP000002432"/>
    </source>
</evidence>
<evidence type="ECO:0000256" key="3">
    <source>
        <dbReference type="ARBA" id="ARBA00022596"/>
    </source>
</evidence>
<keyword evidence="5 7" id="KW-1133">Transmembrane helix</keyword>
<keyword evidence="4 7" id="KW-0812">Transmembrane</keyword>
<keyword evidence="6 7" id="KW-0472">Membrane</keyword>
<dbReference type="GO" id="GO:0005886">
    <property type="term" value="C:plasma membrane"/>
    <property type="evidence" value="ECO:0007669"/>
    <property type="project" value="UniProtKB-SubCell"/>
</dbReference>
<dbReference type="GO" id="GO:0015099">
    <property type="term" value="F:nickel cation transmembrane transporter activity"/>
    <property type="evidence" value="ECO:0007669"/>
    <property type="project" value="UniProtKB-UniRule"/>
</dbReference>
<feature type="transmembrane region" description="Helical" evidence="7">
    <location>
        <begin position="139"/>
        <end position="165"/>
    </location>
</feature>
<protein>
    <recommendedName>
        <fullName evidence="7">Nickel/cobalt efflux system</fullName>
    </recommendedName>
</protein>
<dbReference type="STRING" id="204669.Acid345_0923"/>
<evidence type="ECO:0000256" key="5">
    <source>
        <dbReference type="ARBA" id="ARBA00022989"/>
    </source>
</evidence>
<evidence type="ECO:0000256" key="8">
    <source>
        <dbReference type="SAM" id="MobiDB-lite"/>
    </source>
</evidence>
<dbReference type="PANTHER" id="PTHR33876:SF4">
    <property type="entry name" value="CHLOROPLAST PROTEIN FOR GROWTH AND FERTILITY 2"/>
    <property type="match status" value="1"/>
</dbReference>
<dbReference type="AlphaFoldDB" id="Q1IT74"/>
<comment type="subcellular location">
    <subcellularLocation>
        <location evidence="7">Cell membrane</location>
        <topology evidence="7">Multi-pass membrane protein</topology>
    </subcellularLocation>
    <subcellularLocation>
        <location evidence="1">Endomembrane system</location>
        <topology evidence="1">Multi-pass membrane protein</topology>
    </subcellularLocation>
</comment>
<proteinExistence type="inferred from homology"/>
<keyword evidence="3" id="KW-0533">Nickel</keyword>
<dbReference type="Proteomes" id="UP000002432">
    <property type="component" value="Chromosome"/>
</dbReference>
<feature type="compositionally biased region" description="Basic and acidic residues" evidence="8">
    <location>
        <begin position="107"/>
        <end position="124"/>
    </location>
</feature>
<organism evidence="9 10">
    <name type="scientific">Koribacter versatilis (strain Ellin345)</name>
    <dbReference type="NCBI Taxonomy" id="204669"/>
    <lineage>
        <taxon>Bacteria</taxon>
        <taxon>Pseudomonadati</taxon>
        <taxon>Acidobacteriota</taxon>
        <taxon>Terriglobia</taxon>
        <taxon>Terriglobales</taxon>
        <taxon>Candidatus Korobacteraceae</taxon>
        <taxon>Candidatus Korobacter</taxon>
    </lineage>
</organism>
<evidence type="ECO:0000256" key="2">
    <source>
        <dbReference type="ARBA" id="ARBA00022448"/>
    </source>
</evidence>
<feature type="transmembrane region" description="Helical" evidence="7">
    <location>
        <begin position="171"/>
        <end position="199"/>
    </location>
</feature>
<sequence length="246" mass="26443">MIGLISIIAIGFFLGMRHATDPDHVIAVTTIVTQQRSAKRAAMIGIFWGVGHTLTIFLVGCAIILFNLVIPARLGLAMEFSVSLMLILLGGWNLASFKQAIPGSAGADREHDHSHDHPHSHETLDKLDRKLGQRSFYQLVRPLMVGIVHGLAGSAAVALLILATIRNANCAIVYLLVFGVGTIAGMMVITMSIASALRFVGDRFQVFGRRLALVSGIISVAFGLVLAYQICVVQGLFGSAPHWTPH</sequence>
<feature type="transmembrane region" description="Helical" evidence="7">
    <location>
        <begin position="46"/>
        <end position="70"/>
    </location>
</feature>
<comment type="similarity">
    <text evidence="7">Belongs to the NiCoT transporter (TC 2.A.52) family.</text>
</comment>
<dbReference type="OrthoDB" id="9811044at2"/>
<dbReference type="Pfam" id="PF03824">
    <property type="entry name" value="NicO"/>
    <property type="match status" value="1"/>
</dbReference>
<dbReference type="EMBL" id="CP000360">
    <property type="protein sequence ID" value="ABF39926.1"/>
    <property type="molecule type" value="Genomic_DNA"/>
</dbReference>
<keyword evidence="10" id="KW-1185">Reference proteome</keyword>
<feature type="region of interest" description="Disordered" evidence="8">
    <location>
        <begin position="105"/>
        <end position="124"/>
    </location>
</feature>
<evidence type="ECO:0000256" key="6">
    <source>
        <dbReference type="ARBA" id="ARBA00023136"/>
    </source>
</evidence>
<evidence type="ECO:0000313" key="9">
    <source>
        <dbReference type="EMBL" id="ABF39926.1"/>
    </source>
</evidence>
<name>Q1IT74_KORVE</name>
<dbReference type="GO" id="GO:0012505">
    <property type="term" value="C:endomembrane system"/>
    <property type="evidence" value="ECO:0007669"/>
    <property type="project" value="UniProtKB-SubCell"/>
</dbReference>
<dbReference type="eggNOG" id="COG2215">
    <property type="taxonomic scope" value="Bacteria"/>
</dbReference>
<dbReference type="PANTHER" id="PTHR33876">
    <property type="entry name" value="UNNAMED PRODUCT"/>
    <property type="match status" value="1"/>
</dbReference>